<keyword evidence="1" id="KW-0808">Transferase</keyword>
<dbReference type="OrthoDB" id="168226at2759"/>
<organism evidence="1 2">
    <name type="scientific">Phytophthora megakarya</name>
    <dbReference type="NCBI Taxonomy" id="4795"/>
    <lineage>
        <taxon>Eukaryota</taxon>
        <taxon>Sar</taxon>
        <taxon>Stramenopiles</taxon>
        <taxon>Oomycota</taxon>
        <taxon>Peronosporomycetes</taxon>
        <taxon>Peronosporales</taxon>
        <taxon>Peronosporaceae</taxon>
        <taxon>Phytophthora</taxon>
    </lineage>
</organism>
<dbReference type="SUPFAM" id="SSF56219">
    <property type="entry name" value="DNase I-like"/>
    <property type="match status" value="1"/>
</dbReference>
<sequence>MSETLMLSIQMTTVSDWSRRTLMVSAVPMLKGMTGGGLFCAKILMAETAYSRHTGGDRGGYPKLCKPLGFSRGSDLRFSLILGSLERSIGRLILWRCKAELKKDGFLVLNVYDPHLKAPRETFFRYLASIDLPPTDMVMLGGDFNCTLNATLDRCNAGEGDHGSPALQELLDNWGLADSIDKFRQPRWTFSSLRKHYAETHTYRYRYRDVLASSRLDRWYTSRRLRGWISSQELVLSGAQAGHHGVRIFLQSPTDPIRVKKPARAHPPPQYAAKVVAERINGMLAAFAERISQSGVTAARMAMWWDELKAD</sequence>
<feature type="non-terminal residue" evidence="1">
    <location>
        <position position="311"/>
    </location>
</feature>
<reference evidence="2" key="1">
    <citation type="submission" date="2017-03" db="EMBL/GenBank/DDBJ databases">
        <title>Phytopthora megakarya and P. palmivora, two closely related causual agents of cacao black pod achieved similar genome size and gene model numbers by different mechanisms.</title>
        <authorList>
            <person name="Ali S."/>
            <person name="Shao J."/>
            <person name="Larry D.J."/>
            <person name="Kronmiller B."/>
            <person name="Shen D."/>
            <person name="Strem M.D."/>
            <person name="Melnick R.L."/>
            <person name="Guiltinan M.J."/>
            <person name="Tyler B.M."/>
            <person name="Meinhardt L.W."/>
            <person name="Bailey B.A."/>
        </authorList>
    </citation>
    <scope>NUCLEOTIDE SEQUENCE [LARGE SCALE GENOMIC DNA]</scope>
    <source>
        <strain evidence="2">zdho120</strain>
    </source>
</reference>
<dbReference type="Gene3D" id="3.60.10.10">
    <property type="entry name" value="Endonuclease/exonuclease/phosphatase"/>
    <property type="match status" value="1"/>
</dbReference>
<dbReference type="AlphaFoldDB" id="A0A225VCT3"/>
<name>A0A225VCT3_9STRA</name>
<comment type="caution">
    <text evidence="1">The sequence shown here is derived from an EMBL/GenBank/DDBJ whole genome shotgun (WGS) entry which is preliminary data.</text>
</comment>
<dbReference type="GO" id="GO:0003964">
    <property type="term" value="F:RNA-directed DNA polymerase activity"/>
    <property type="evidence" value="ECO:0007669"/>
    <property type="project" value="UniProtKB-KW"/>
</dbReference>
<proteinExistence type="predicted"/>
<dbReference type="STRING" id="4795.A0A225VCT3"/>
<dbReference type="EMBL" id="NBNE01005662">
    <property type="protein sequence ID" value="OWZ03203.1"/>
    <property type="molecule type" value="Genomic_DNA"/>
</dbReference>
<keyword evidence="1" id="KW-0548">Nucleotidyltransferase</keyword>
<dbReference type="InterPro" id="IPR036691">
    <property type="entry name" value="Endo/exonu/phosph_ase_sf"/>
</dbReference>
<keyword evidence="2" id="KW-1185">Reference proteome</keyword>
<gene>
    <name evidence="1" type="ORF">PHMEG_00025106</name>
</gene>
<protein>
    <submittedName>
        <fullName evidence="1">Reverse transcriptase</fullName>
    </submittedName>
</protein>
<evidence type="ECO:0000313" key="2">
    <source>
        <dbReference type="Proteomes" id="UP000198211"/>
    </source>
</evidence>
<evidence type="ECO:0000313" key="1">
    <source>
        <dbReference type="EMBL" id="OWZ03203.1"/>
    </source>
</evidence>
<keyword evidence="1" id="KW-0695">RNA-directed DNA polymerase</keyword>
<dbReference type="Proteomes" id="UP000198211">
    <property type="component" value="Unassembled WGS sequence"/>
</dbReference>
<accession>A0A225VCT3</accession>